<feature type="coiled-coil region" evidence="5">
    <location>
        <begin position="140"/>
        <end position="167"/>
    </location>
</feature>
<dbReference type="Gene3D" id="1.10.287.3240">
    <property type="match status" value="1"/>
</dbReference>
<dbReference type="RefSeq" id="WP_130841028.1">
    <property type="nucleotide sequence ID" value="NZ_SIJL01000004.1"/>
</dbReference>
<dbReference type="HAMAP" id="MF_00271">
    <property type="entry name" value="ATP_synth_D_arch"/>
    <property type="match status" value="1"/>
</dbReference>
<dbReference type="OrthoDB" id="9781718at2"/>
<gene>
    <name evidence="4" type="primary">atpD</name>
    <name evidence="7" type="ORF">ETP66_04470</name>
</gene>
<keyword evidence="2 4" id="KW-0813">Transport</keyword>
<evidence type="ECO:0000256" key="3">
    <source>
        <dbReference type="ARBA" id="ARBA00023065"/>
    </source>
</evidence>
<name>A0A4Q9B5X7_9DEIN</name>
<sequence>MSQVSPTRMNLLQRRGQLRLAQKGVDLLKKKRDALVAEFFGLVREAMAARQALNRAAEEAYGTLLLAQAFDGPEGVAAATLGVSPLEGVGAEVENVWGSKVPRLRVAFPNGAFLSPVGTPTYTLEAQRAFRRYAEALVQVANTETRLKKIGEEIRKTTRRVNALEQVVIPGIRGQIRFIQQVLEQREREDTFRLKRIKGKMEAREAEAEGARPNSQLEIGAGL</sequence>
<organism evidence="7 8">
    <name type="scientific">Thermus thermamylovorans</name>
    <dbReference type="NCBI Taxonomy" id="2509362"/>
    <lineage>
        <taxon>Bacteria</taxon>
        <taxon>Thermotogati</taxon>
        <taxon>Deinococcota</taxon>
        <taxon>Deinococci</taxon>
        <taxon>Thermales</taxon>
        <taxon>Thermaceae</taxon>
        <taxon>Thermus</taxon>
    </lineage>
</organism>
<evidence type="ECO:0000256" key="5">
    <source>
        <dbReference type="SAM" id="Coils"/>
    </source>
</evidence>
<dbReference type="NCBIfam" id="TIGR00309">
    <property type="entry name" value="V_ATPase_subD"/>
    <property type="match status" value="1"/>
</dbReference>
<keyword evidence="5" id="KW-0175">Coiled coil</keyword>
<proteinExistence type="inferred from homology"/>
<keyword evidence="3 4" id="KW-0406">Ion transport</keyword>
<accession>A0A4Q9B5X7</accession>
<evidence type="ECO:0000313" key="8">
    <source>
        <dbReference type="Proteomes" id="UP000292858"/>
    </source>
</evidence>
<dbReference type="PANTHER" id="PTHR11671">
    <property type="entry name" value="V-TYPE ATP SYNTHASE SUBUNIT D"/>
    <property type="match status" value="1"/>
</dbReference>
<feature type="region of interest" description="Disordered" evidence="6">
    <location>
        <begin position="203"/>
        <end position="223"/>
    </location>
</feature>
<dbReference type="GO" id="GO:0046933">
    <property type="term" value="F:proton-transporting ATP synthase activity, rotational mechanism"/>
    <property type="evidence" value="ECO:0007669"/>
    <property type="project" value="UniProtKB-UniRule"/>
</dbReference>
<dbReference type="Pfam" id="PF01813">
    <property type="entry name" value="ATP-synt_D"/>
    <property type="match status" value="1"/>
</dbReference>
<dbReference type="GO" id="GO:0005524">
    <property type="term" value="F:ATP binding"/>
    <property type="evidence" value="ECO:0007669"/>
    <property type="project" value="UniProtKB-UniRule"/>
</dbReference>
<dbReference type="GO" id="GO:0042777">
    <property type="term" value="P:proton motive force-driven plasma membrane ATP synthesis"/>
    <property type="evidence" value="ECO:0007669"/>
    <property type="project" value="UniProtKB-UniRule"/>
</dbReference>
<keyword evidence="4" id="KW-0066">ATP synthesis</keyword>
<dbReference type="InterPro" id="IPR002699">
    <property type="entry name" value="V_ATPase_D"/>
</dbReference>
<keyword evidence="8" id="KW-1185">Reference proteome</keyword>
<dbReference type="Proteomes" id="UP000292858">
    <property type="component" value="Unassembled WGS sequence"/>
</dbReference>
<comment type="function">
    <text evidence="4">Produces ATP from ADP in the presence of a proton gradient across the membrane.</text>
</comment>
<reference evidence="7 8" key="1">
    <citation type="submission" date="2019-02" db="EMBL/GenBank/DDBJ databases">
        <title>Thermus sp. a novel from hot spring.</title>
        <authorList>
            <person name="Zhao Z."/>
        </authorList>
    </citation>
    <scope>NUCLEOTIDE SEQUENCE [LARGE SCALE GENOMIC DNA]</scope>
    <source>
        <strain evidence="7 8">CFH 72773T</strain>
    </source>
</reference>
<evidence type="ECO:0000256" key="1">
    <source>
        <dbReference type="ARBA" id="ARBA00005850"/>
    </source>
</evidence>
<evidence type="ECO:0000313" key="7">
    <source>
        <dbReference type="EMBL" id="TBH21036.1"/>
    </source>
</evidence>
<dbReference type="GO" id="GO:0046961">
    <property type="term" value="F:proton-transporting ATPase activity, rotational mechanism"/>
    <property type="evidence" value="ECO:0007669"/>
    <property type="project" value="InterPro"/>
</dbReference>
<evidence type="ECO:0000256" key="4">
    <source>
        <dbReference type="HAMAP-Rule" id="MF_00271"/>
    </source>
</evidence>
<evidence type="ECO:0000256" key="6">
    <source>
        <dbReference type="SAM" id="MobiDB-lite"/>
    </source>
</evidence>
<dbReference type="AlphaFoldDB" id="A0A4Q9B5X7"/>
<comment type="similarity">
    <text evidence="1 4">Belongs to the V-ATPase D subunit family.</text>
</comment>
<protein>
    <recommendedName>
        <fullName evidence="4">V-type ATP synthase subunit D</fullName>
    </recommendedName>
    <alternativeName>
        <fullName evidence="4">V-ATPase subunit D</fullName>
    </alternativeName>
</protein>
<dbReference type="EMBL" id="SIJL01000004">
    <property type="protein sequence ID" value="TBH21036.1"/>
    <property type="molecule type" value="Genomic_DNA"/>
</dbReference>
<keyword evidence="4" id="KW-0375">Hydrogen ion transport</keyword>
<comment type="caution">
    <text evidence="7">The sequence shown here is derived from an EMBL/GenBank/DDBJ whole genome shotgun (WGS) entry which is preliminary data.</text>
</comment>
<evidence type="ECO:0000256" key="2">
    <source>
        <dbReference type="ARBA" id="ARBA00022448"/>
    </source>
</evidence>